<feature type="chain" id="PRO_5042268133" description="Secreted protein" evidence="1">
    <location>
        <begin position="35"/>
        <end position="111"/>
    </location>
</feature>
<dbReference type="AlphaFoldDB" id="A0AAD9LTX1"/>
<comment type="caution">
    <text evidence="2">The sequence shown here is derived from an EMBL/GenBank/DDBJ whole genome shotgun (WGS) entry which is preliminary data.</text>
</comment>
<protein>
    <recommendedName>
        <fullName evidence="4">Secreted protein</fullName>
    </recommendedName>
</protein>
<name>A0AAD9LTX1_9PEZI</name>
<dbReference type="Proteomes" id="UP001232148">
    <property type="component" value="Unassembled WGS sequence"/>
</dbReference>
<accession>A0AAD9LTX1</accession>
<keyword evidence="3" id="KW-1185">Reference proteome</keyword>
<dbReference type="EMBL" id="MU843141">
    <property type="protein sequence ID" value="KAK2021059.1"/>
    <property type="molecule type" value="Genomic_DNA"/>
</dbReference>
<proteinExistence type="predicted"/>
<organism evidence="2 3">
    <name type="scientific">Colletotrichum zoysiae</name>
    <dbReference type="NCBI Taxonomy" id="1216348"/>
    <lineage>
        <taxon>Eukaryota</taxon>
        <taxon>Fungi</taxon>
        <taxon>Dikarya</taxon>
        <taxon>Ascomycota</taxon>
        <taxon>Pezizomycotina</taxon>
        <taxon>Sordariomycetes</taxon>
        <taxon>Hypocreomycetidae</taxon>
        <taxon>Glomerellales</taxon>
        <taxon>Glomerellaceae</taxon>
        <taxon>Colletotrichum</taxon>
        <taxon>Colletotrichum graminicola species complex</taxon>
    </lineage>
</organism>
<evidence type="ECO:0000313" key="3">
    <source>
        <dbReference type="Proteomes" id="UP001232148"/>
    </source>
</evidence>
<feature type="signal peptide" evidence="1">
    <location>
        <begin position="1"/>
        <end position="34"/>
    </location>
</feature>
<reference evidence="2" key="1">
    <citation type="submission" date="2021-06" db="EMBL/GenBank/DDBJ databases">
        <title>Comparative genomics, transcriptomics and evolutionary studies reveal genomic signatures of adaptation to plant cell wall in hemibiotrophic fungi.</title>
        <authorList>
            <consortium name="DOE Joint Genome Institute"/>
            <person name="Baroncelli R."/>
            <person name="Diaz J.F."/>
            <person name="Benocci T."/>
            <person name="Peng M."/>
            <person name="Battaglia E."/>
            <person name="Haridas S."/>
            <person name="Andreopoulos W."/>
            <person name="Labutti K."/>
            <person name="Pangilinan J."/>
            <person name="Floch G.L."/>
            <person name="Makela M.R."/>
            <person name="Henrissat B."/>
            <person name="Grigoriev I.V."/>
            <person name="Crouch J.A."/>
            <person name="De Vries R.P."/>
            <person name="Sukno S.A."/>
            <person name="Thon M.R."/>
        </authorList>
    </citation>
    <scope>NUCLEOTIDE SEQUENCE</scope>
    <source>
        <strain evidence="2">MAFF235873</strain>
    </source>
</reference>
<evidence type="ECO:0000256" key="1">
    <source>
        <dbReference type="SAM" id="SignalP"/>
    </source>
</evidence>
<gene>
    <name evidence="2" type="ORF">LX32DRAFT_277889</name>
</gene>
<evidence type="ECO:0000313" key="2">
    <source>
        <dbReference type="EMBL" id="KAK2021059.1"/>
    </source>
</evidence>
<sequence length="111" mass="12469">MSFGLCADHFRPRSPFRSPLAHLLLRLLISYCLSVVFCAEAALSPLVRTLNNRPSALSWKKHVNISHRDHFRLLPPPPFTPLPYPVREYMAHGTYCSSLTGLTLDATHLGS</sequence>
<keyword evidence="1" id="KW-0732">Signal</keyword>
<evidence type="ECO:0008006" key="4">
    <source>
        <dbReference type="Google" id="ProtNLM"/>
    </source>
</evidence>